<reference evidence="2" key="1">
    <citation type="submission" date="2016-10" db="EMBL/GenBank/DDBJ databases">
        <authorList>
            <person name="Varghese N."/>
        </authorList>
    </citation>
    <scope>NUCLEOTIDE SEQUENCE [LARGE SCALE GENOMIC DNA]</scope>
    <source>
        <strain evidence="2">GAS106B</strain>
    </source>
</reference>
<dbReference type="AlphaFoldDB" id="A0A1H1JWW8"/>
<evidence type="ECO:0000313" key="1">
    <source>
        <dbReference type="EMBL" id="SDR54444.1"/>
    </source>
</evidence>
<accession>A0A1H1JWW8</accession>
<evidence type="ECO:0000313" key="2">
    <source>
        <dbReference type="Proteomes" id="UP000183487"/>
    </source>
</evidence>
<proteinExistence type="predicted"/>
<dbReference type="Proteomes" id="UP000183487">
    <property type="component" value="Unassembled WGS sequence"/>
</dbReference>
<gene>
    <name evidence="1" type="ORF">SAMN05443245_7428</name>
</gene>
<name>A0A1H1JWW8_9BURK</name>
<organism evidence="1 2">
    <name type="scientific">Paraburkholderia fungorum</name>
    <dbReference type="NCBI Taxonomy" id="134537"/>
    <lineage>
        <taxon>Bacteria</taxon>
        <taxon>Pseudomonadati</taxon>
        <taxon>Pseudomonadota</taxon>
        <taxon>Betaproteobacteria</taxon>
        <taxon>Burkholderiales</taxon>
        <taxon>Burkholderiaceae</taxon>
        <taxon>Paraburkholderia</taxon>
    </lineage>
</organism>
<keyword evidence="2" id="KW-1185">Reference proteome</keyword>
<protein>
    <submittedName>
        <fullName evidence="1">Uncharacterized protein</fullName>
    </submittedName>
</protein>
<dbReference type="EMBL" id="FNKP01000004">
    <property type="protein sequence ID" value="SDR54444.1"/>
    <property type="molecule type" value="Genomic_DNA"/>
</dbReference>
<sequence length="122" mass="13071">MSGKFDMKLVIDAVTTPLLHERLGRAASYRERAALLRSLAEAALRGDQAKPIAISSVEAHAAPPEEMLTPHNTTFANSQRSNANAEFLVAPTGYTVALNANEAQACEGHDVEQIADAFGSFF</sequence>